<keyword evidence="7" id="KW-0031">Aminopeptidase</keyword>
<feature type="compositionally biased region" description="Basic and acidic residues" evidence="13">
    <location>
        <begin position="36"/>
        <end position="49"/>
    </location>
</feature>
<sequence length="599" mass="66428">MQNELQNNPGMETDVIAAAWVQEAGMTDPAEEIVHAHDDDGGESIDGKTPKTPKSKRWGKYSRRYNKSWEKEADFTQWLMPVVGDEKSATCRFCRCTLRAHHADLKQHSRTDKHQKNATKFTTLIGNYFSMNSKEVLTAANQLVSFINKSPSPFHAVQACRLKLKDAGFEELKEKDTWYLHPKKKYFFTRNQSTLIAFAVGGKYAAGNGFSMIGAHTDSPCLKVKPVSKIEKHGYMSVGVETYGGGIWNTWFDRDLTVAGRVFVRNGEKIEHRLVHVERPIMRVPNLAIHLNRAVNDGFAPNKENELKPILATSITAQLEKGLVDEDGKQIAVLSEENEKHSSILMNLLAAELGTAASDIMDFELCVADTQPAVIGGALQEFIFSPRLDNLFCSFGAIQSLMASCETPNSLEEDPNVRAVMLFDDEEVGSTSAQGAQSSVAEYFMRRISAGSHQTAFEECVPKSFLLSADMAHAVHPNYPEKHEENHRINLHKGPVVKINSNQRYATTAVSSTILKLIAETVDVPLQEFVVRNDMPCGSTIGPLLAANLGLRTVDVGCPMLSMHSCREMSCTSGIVQLILLCKAFFEEFPAVDERVIVD</sequence>
<name>A0A7M7GIV1_STRPU</name>
<dbReference type="FunFam" id="2.30.250.10:FF:000001">
    <property type="entry name" value="Aspartyl aminopeptidase 1"/>
    <property type="match status" value="1"/>
</dbReference>
<proteinExistence type="inferred from homology"/>
<dbReference type="EnsemblMetazoa" id="XM_003729388">
    <property type="protein sequence ID" value="XP_003729436"/>
    <property type="gene ID" value="LOC100892626"/>
</dbReference>
<evidence type="ECO:0000256" key="13">
    <source>
        <dbReference type="SAM" id="MobiDB-lite"/>
    </source>
</evidence>
<reference evidence="15" key="1">
    <citation type="submission" date="2015-02" db="EMBL/GenBank/DDBJ databases">
        <title>Genome sequencing for Strongylocentrotus purpuratus.</title>
        <authorList>
            <person name="Murali S."/>
            <person name="Liu Y."/>
            <person name="Vee V."/>
            <person name="English A."/>
            <person name="Wang M."/>
            <person name="Skinner E."/>
            <person name="Han Y."/>
            <person name="Muzny D.M."/>
            <person name="Worley K.C."/>
            <person name="Gibbs R.A."/>
        </authorList>
    </citation>
    <scope>NUCLEOTIDE SEQUENCE</scope>
</reference>
<keyword evidence="10" id="KW-0378">Hydrolase</keyword>
<evidence type="ECO:0000256" key="7">
    <source>
        <dbReference type="ARBA" id="ARBA00022438"/>
    </source>
</evidence>
<keyword evidence="8" id="KW-0645">Protease</keyword>
<organism evidence="14 15">
    <name type="scientific">Strongylocentrotus purpuratus</name>
    <name type="common">Purple sea urchin</name>
    <dbReference type="NCBI Taxonomy" id="7668"/>
    <lineage>
        <taxon>Eukaryota</taxon>
        <taxon>Metazoa</taxon>
        <taxon>Echinodermata</taxon>
        <taxon>Eleutherozoa</taxon>
        <taxon>Echinozoa</taxon>
        <taxon>Echinoidea</taxon>
        <taxon>Euechinoidea</taxon>
        <taxon>Echinacea</taxon>
        <taxon>Camarodonta</taxon>
        <taxon>Echinidea</taxon>
        <taxon>Strongylocentrotidae</taxon>
        <taxon>Strongylocentrotus</taxon>
    </lineage>
</organism>
<evidence type="ECO:0000256" key="2">
    <source>
        <dbReference type="ARBA" id="ARBA00001947"/>
    </source>
</evidence>
<dbReference type="RefSeq" id="XP_003729436.1">
    <property type="nucleotide sequence ID" value="XM_003729388.3"/>
</dbReference>
<evidence type="ECO:0000256" key="8">
    <source>
        <dbReference type="ARBA" id="ARBA00022670"/>
    </source>
</evidence>
<comment type="cofactor">
    <cofactor evidence="2">
        <name>Zn(2+)</name>
        <dbReference type="ChEBI" id="CHEBI:29105"/>
    </cofactor>
</comment>
<dbReference type="CTD" id="23549"/>
<evidence type="ECO:0000256" key="9">
    <source>
        <dbReference type="ARBA" id="ARBA00022723"/>
    </source>
</evidence>
<dbReference type="InterPro" id="IPR001948">
    <property type="entry name" value="Peptidase_M18"/>
</dbReference>
<keyword evidence="12" id="KW-0482">Metalloprotease</keyword>
<dbReference type="OrthoDB" id="9880441at2759"/>
<dbReference type="AlphaFoldDB" id="A0A7M7GIV1"/>
<dbReference type="EC" id="3.4.11.21" evidence="5"/>
<keyword evidence="11" id="KW-0862">Zinc</keyword>
<dbReference type="FunFam" id="3.40.630.10:FF:000152">
    <property type="entry name" value="aspartyl aminopeptidase isoform X2"/>
    <property type="match status" value="1"/>
</dbReference>
<dbReference type="KEGG" id="spu:100892626"/>
<dbReference type="GeneID" id="100892626"/>
<evidence type="ECO:0000256" key="12">
    <source>
        <dbReference type="ARBA" id="ARBA00023049"/>
    </source>
</evidence>
<dbReference type="Gene3D" id="2.30.250.10">
    <property type="entry name" value="Aminopeptidase i, Domain 2"/>
    <property type="match status" value="1"/>
</dbReference>
<dbReference type="PRINTS" id="PR00932">
    <property type="entry name" value="AMINO1PTASE"/>
</dbReference>
<dbReference type="GO" id="GO:0008270">
    <property type="term" value="F:zinc ion binding"/>
    <property type="evidence" value="ECO:0007669"/>
    <property type="project" value="InterPro"/>
</dbReference>
<dbReference type="FunFam" id="3.40.630.10:FF:000090">
    <property type="entry name" value="M18 aspartyl aminopeptidase"/>
    <property type="match status" value="1"/>
</dbReference>
<dbReference type="GO" id="GO:0004177">
    <property type="term" value="F:aminopeptidase activity"/>
    <property type="evidence" value="ECO:0007669"/>
    <property type="project" value="UniProtKB-KW"/>
</dbReference>
<dbReference type="GO" id="GO:0005737">
    <property type="term" value="C:cytoplasm"/>
    <property type="evidence" value="ECO:0007669"/>
    <property type="project" value="UniProtKB-ARBA"/>
</dbReference>
<reference evidence="14" key="2">
    <citation type="submission" date="2021-01" db="UniProtKB">
        <authorList>
            <consortium name="EnsemblMetazoa"/>
        </authorList>
    </citation>
    <scope>IDENTIFICATION</scope>
</reference>
<protein>
    <recommendedName>
        <fullName evidence="6">Aspartyl aminopeptidase</fullName>
        <ecNumber evidence="5">3.4.11.21</ecNumber>
    </recommendedName>
</protein>
<dbReference type="Gene3D" id="3.40.630.10">
    <property type="entry name" value="Zn peptidases"/>
    <property type="match status" value="1"/>
</dbReference>
<dbReference type="NCBIfam" id="NF002759">
    <property type="entry name" value="PRK02813.1"/>
    <property type="match status" value="1"/>
</dbReference>
<dbReference type="SUPFAM" id="SSF53187">
    <property type="entry name" value="Zn-dependent exopeptidases"/>
    <property type="match status" value="1"/>
</dbReference>
<evidence type="ECO:0000256" key="10">
    <source>
        <dbReference type="ARBA" id="ARBA00022801"/>
    </source>
</evidence>
<dbReference type="GO" id="GO:0006508">
    <property type="term" value="P:proteolysis"/>
    <property type="evidence" value="ECO:0007669"/>
    <property type="project" value="UniProtKB-KW"/>
</dbReference>
<dbReference type="InParanoid" id="A0A7M7GIV1"/>
<dbReference type="CDD" id="cd05658">
    <property type="entry name" value="M18_DAP"/>
    <property type="match status" value="1"/>
</dbReference>
<dbReference type="InterPro" id="IPR023358">
    <property type="entry name" value="Peptidase_M18_dom2"/>
</dbReference>
<dbReference type="GO" id="GO:0008237">
    <property type="term" value="F:metallopeptidase activity"/>
    <property type="evidence" value="ECO:0007669"/>
    <property type="project" value="UniProtKB-KW"/>
</dbReference>
<dbReference type="Pfam" id="PF02127">
    <property type="entry name" value="Peptidase_M18"/>
    <property type="match status" value="1"/>
</dbReference>
<dbReference type="PANTHER" id="PTHR28570:SF3">
    <property type="entry name" value="ASPARTYL AMINOPEPTIDASE"/>
    <property type="match status" value="1"/>
</dbReference>
<accession>A0A7M7GIV1</accession>
<keyword evidence="15" id="KW-1185">Reference proteome</keyword>
<evidence type="ECO:0000313" key="15">
    <source>
        <dbReference type="Proteomes" id="UP000007110"/>
    </source>
</evidence>
<comment type="catalytic activity">
    <reaction evidence="1">
        <text>Release of an N-terminal aspartate or glutamate from a peptide, with a preference for aspartate.</text>
        <dbReference type="EC" id="3.4.11.21"/>
    </reaction>
</comment>
<dbReference type="SUPFAM" id="SSF101821">
    <property type="entry name" value="Aminopeptidase/glucanase lid domain"/>
    <property type="match status" value="1"/>
</dbReference>
<dbReference type="OMA" id="GPILKVN"/>
<dbReference type="PANTHER" id="PTHR28570">
    <property type="entry name" value="ASPARTYL AMINOPEPTIDASE"/>
    <property type="match status" value="1"/>
</dbReference>
<evidence type="ECO:0000256" key="11">
    <source>
        <dbReference type="ARBA" id="ARBA00022833"/>
    </source>
</evidence>
<comment type="similarity">
    <text evidence="3">Belongs to the peptidase M18 family.</text>
</comment>
<evidence type="ECO:0000313" key="14">
    <source>
        <dbReference type="EnsemblMetazoa" id="XP_003729436"/>
    </source>
</evidence>
<evidence type="ECO:0000256" key="3">
    <source>
        <dbReference type="ARBA" id="ARBA00008290"/>
    </source>
</evidence>
<keyword evidence="9" id="KW-0479">Metal-binding</keyword>
<evidence type="ECO:0000256" key="5">
    <source>
        <dbReference type="ARBA" id="ARBA00011965"/>
    </source>
</evidence>
<dbReference type="Proteomes" id="UP000007110">
    <property type="component" value="Unassembled WGS sequence"/>
</dbReference>
<feature type="region of interest" description="Disordered" evidence="13">
    <location>
        <begin position="36"/>
        <end position="58"/>
    </location>
</feature>
<comment type="subunit">
    <text evidence="4">Tetrahedron-shaped homododecamer built from six homodimers.</text>
</comment>
<evidence type="ECO:0000256" key="4">
    <source>
        <dbReference type="ARBA" id="ARBA00011395"/>
    </source>
</evidence>
<evidence type="ECO:0000256" key="1">
    <source>
        <dbReference type="ARBA" id="ARBA00001335"/>
    </source>
</evidence>
<evidence type="ECO:0000256" key="6">
    <source>
        <dbReference type="ARBA" id="ARBA00015118"/>
    </source>
</evidence>